<dbReference type="OrthoDB" id="10020523at2"/>
<dbReference type="InterPro" id="IPR036097">
    <property type="entry name" value="HisK_dim/P_sf"/>
</dbReference>
<evidence type="ECO:0000313" key="4">
    <source>
        <dbReference type="EMBL" id="SEA16542.1"/>
    </source>
</evidence>
<dbReference type="EMBL" id="FNQY01000009">
    <property type="protein sequence ID" value="SEA16542.1"/>
    <property type="molecule type" value="Genomic_DNA"/>
</dbReference>
<evidence type="ECO:0000256" key="1">
    <source>
        <dbReference type="ARBA" id="ARBA00000085"/>
    </source>
</evidence>
<dbReference type="AlphaFoldDB" id="A0A1H3YZM2"/>
<proteinExistence type="predicted"/>
<dbReference type="STRING" id="551991.SAMN05192529_109131"/>
<evidence type="ECO:0000313" key="5">
    <source>
        <dbReference type="Proteomes" id="UP000199041"/>
    </source>
</evidence>
<dbReference type="Gene3D" id="1.10.287.130">
    <property type="match status" value="1"/>
</dbReference>
<gene>
    <name evidence="4" type="ORF">SAMN05192529_109131</name>
</gene>
<protein>
    <recommendedName>
        <fullName evidence="2">histidine kinase</fullName>
        <ecNumber evidence="2">2.7.13.3</ecNumber>
    </recommendedName>
</protein>
<evidence type="ECO:0000256" key="2">
    <source>
        <dbReference type="ARBA" id="ARBA00012438"/>
    </source>
</evidence>
<keyword evidence="5" id="KW-1185">Reference proteome</keyword>
<sequence length="232" mass="26373">MLDLQRTDQSDNELKVVKAMQYVLDILQLIWPDRIALFLIRQVDLMEKPGGIKPEFKVIGSPSMQLNTIDYKVLYEFCSELTQPFFYADNTDAAFLPGLMAILPLGLNAGSGKTDLNLNEHIFKQKDEGDFLNFFCLMAKDGDSLKLTENESDIIFNFLNLIGCFQKLDDYTFKLKAFRHDLRTPLTSVSMISGLLQQEPENSEFYELGKMLKSATGKIEGLINDFKADIES</sequence>
<evidence type="ECO:0000259" key="3">
    <source>
        <dbReference type="Pfam" id="PF00512"/>
    </source>
</evidence>
<dbReference type="Pfam" id="PF00512">
    <property type="entry name" value="HisKA"/>
    <property type="match status" value="1"/>
</dbReference>
<dbReference type="CDD" id="cd00082">
    <property type="entry name" value="HisKA"/>
    <property type="match status" value="1"/>
</dbReference>
<dbReference type="SUPFAM" id="SSF47384">
    <property type="entry name" value="Homodimeric domain of signal transducing histidine kinase"/>
    <property type="match status" value="1"/>
</dbReference>
<dbReference type="InterPro" id="IPR003661">
    <property type="entry name" value="HisK_dim/P_dom"/>
</dbReference>
<feature type="domain" description="Signal transduction histidine kinase dimerisation/phosphoacceptor" evidence="3">
    <location>
        <begin position="178"/>
        <end position="226"/>
    </location>
</feature>
<comment type="catalytic activity">
    <reaction evidence="1">
        <text>ATP + protein L-histidine = ADP + protein N-phospho-L-histidine.</text>
        <dbReference type="EC" id="2.7.13.3"/>
    </reaction>
</comment>
<dbReference type="GO" id="GO:0000155">
    <property type="term" value="F:phosphorelay sensor kinase activity"/>
    <property type="evidence" value="ECO:0007669"/>
    <property type="project" value="InterPro"/>
</dbReference>
<dbReference type="RefSeq" id="WP_091397248.1">
    <property type="nucleotide sequence ID" value="NZ_FNQY01000009.1"/>
</dbReference>
<name>A0A1H3YZM2_9BACT</name>
<dbReference type="EC" id="2.7.13.3" evidence="2"/>
<organism evidence="4 5">
    <name type="scientific">Arachidicoccus rhizosphaerae</name>
    <dbReference type="NCBI Taxonomy" id="551991"/>
    <lineage>
        <taxon>Bacteria</taxon>
        <taxon>Pseudomonadati</taxon>
        <taxon>Bacteroidota</taxon>
        <taxon>Chitinophagia</taxon>
        <taxon>Chitinophagales</taxon>
        <taxon>Chitinophagaceae</taxon>
        <taxon>Arachidicoccus</taxon>
    </lineage>
</organism>
<reference evidence="4 5" key="1">
    <citation type="submission" date="2016-10" db="EMBL/GenBank/DDBJ databases">
        <authorList>
            <person name="de Groot N.N."/>
        </authorList>
    </citation>
    <scope>NUCLEOTIDE SEQUENCE [LARGE SCALE GENOMIC DNA]</scope>
    <source>
        <strain evidence="4 5">Vu-144</strain>
    </source>
</reference>
<accession>A0A1H3YZM2</accession>
<dbReference type="Proteomes" id="UP000199041">
    <property type="component" value="Unassembled WGS sequence"/>
</dbReference>